<dbReference type="RefSeq" id="WP_255134256.1">
    <property type="nucleotide sequence ID" value="NZ_JANDBC010000001.1"/>
</dbReference>
<feature type="transmembrane region" description="Helical" evidence="4">
    <location>
        <begin position="370"/>
        <end position="389"/>
    </location>
</feature>
<gene>
    <name evidence="5" type="ORF">NM125_07315</name>
</gene>
<reference evidence="5" key="1">
    <citation type="submission" date="2022-06" db="EMBL/GenBank/DDBJ databases">
        <title>Gracilimonas sp. CAU 1638 isolated from sea sediment.</title>
        <authorList>
            <person name="Kim W."/>
        </authorList>
    </citation>
    <scope>NUCLEOTIDE SEQUENCE</scope>
    <source>
        <strain evidence="5">CAU 1638</strain>
    </source>
</reference>
<keyword evidence="2 4" id="KW-1133">Transmembrane helix</keyword>
<dbReference type="SUPFAM" id="SSF103473">
    <property type="entry name" value="MFS general substrate transporter"/>
    <property type="match status" value="1"/>
</dbReference>
<feature type="transmembrane region" description="Helical" evidence="4">
    <location>
        <begin position="134"/>
        <end position="152"/>
    </location>
</feature>
<dbReference type="Gene3D" id="1.20.1250.20">
    <property type="entry name" value="MFS general substrate transporter like domains"/>
    <property type="match status" value="1"/>
</dbReference>
<evidence type="ECO:0000256" key="3">
    <source>
        <dbReference type="ARBA" id="ARBA00023136"/>
    </source>
</evidence>
<feature type="transmembrane region" description="Helical" evidence="4">
    <location>
        <begin position="102"/>
        <end position="122"/>
    </location>
</feature>
<feature type="transmembrane region" description="Helical" evidence="4">
    <location>
        <begin position="285"/>
        <end position="316"/>
    </location>
</feature>
<dbReference type="GO" id="GO:0005886">
    <property type="term" value="C:plasma membrane"/>
    <property type="evidence" value="ECO:0007669"/>
    <property type="project" value="TreeGrafter"/>
</dbReference>
<keyword evidence="6" id="KW-1185">Reference proteome</keyword>
<proteinExistence type="predicted"/>
<sequence length="394" mass="42376">MDKKIPAHILPVIVLAQFAGTSLWFAGNAVVDELILTLALPELFVGYITMAVQAGFIAGTLLFAFLNIADRFSPVRVFLFCALGGSAANLLVMGSASGLGIIAARFVTGFFLAGIYPVGMKIASDWHKEGLGKALGYLVGALVVGTAFPHLLKFMGGELPWRYVIAGTSVIASGGGLLLFFTVPEGPNRTPSAGFKFDAGAILKLFRNTNFRSAAFGYFGHMWELYTFWAFVPVMLAWYALQNNQPDLSVSFWSFVIIGVGGISCAIGGYWSLKKSSKWVSKISLAGSGLCCLLIPFSFNLPLALFLVVLITWGVFVIPDSPQFSTMVARSSESSYVATGLTIVNSLGFAITIVSIQLVNLSWSATDSPYVFWLMAFGPLMGYWAISAYKGTEN</sequence>
<dbReference type="PANTHER" id="PTHR23521">
    <property type="entry name" value="TRANSPORTER MFS SUPERFAMILY"/>
    <property type="match status" value="1"/>
</dbReference>
<dbReference type="GO" id="GO:0022857">
    <property type="term" value="F:transmembrane transporter activity"/>
    <property type="evidence" value="ECO:0007669"/>
    <property type="project" value="InterPro"/>
</dbReference>
<feature type="transmembrane region" description="Helical" evidence="4">
    <location>
        <begin position="43"/>
        <end position="65"/>
    </location>
</feature>
<dbReference type="AlphaFoldDB" id="A0A9X2RH20"/>
<feature type="transmembrane region" description="Helical" evidence="4">
    <location>
        <begin position="336"/>
        <end position="358"/>
    </location>
</feature>
<feature type="transmembrane region" description="Helical" evidence="4">
    <location>
        <begin position="77"/>
        <end position="96"/>
    </location>
</feature>
<keyword evidence="3 4" id="KW-0472">Membrane</keyword>
<evidence type="ECO:0000256" key="1">
    <source>
        <dbReference type="ARBA" id="ARBA00022692"/>
    </source>
</evidence>
<dbReference type="InterPro" id="IPR036259">
    <property type="entry name" value="MFS_trans_sf"/>
</dbReference>
<comment type="caution">
    <text evidence="5">The sequence shown here is derived from an EMBL/GenBank/DDBJ whole genome shotgun (WGS) entry which is preliminary data.</text>
</comment>
<dbReference type="Pfam" id="PF07690">
    <property type="entry name" value="MFS_1"/>
    <property type="match status" value="1"/>
</dbReference>
<feature type="transmembrane region" description="Helical" evidence="4">
    <location>
        <begin position="252"/>
        <end position="273"/>
    </location>
</feature>
<keyword evidence="1 4" id="KW-0812">Transmembrane</keyword>
<feature type="transmembrane region" description="Helical" evidence="4">
    <location>
        <begin position="215"/>
        <end position="240"/>
    </location>
</feature>
<evidence type="ECO:0000313" key="5">
    <source>
        <dbReference type="EMBL" id="MCP9291389.1"/>
    </source>
</evidence>
<evidence type="ECO:0000313" key="6">
    <source>
        <dbReference type="Proteomes" id="UP001139125"/>
    </source>
</evidence>
<dbReference type="InterPro" id="IPR011701">
    <property type="entry name" value="MFS"/>
</dbReference>
<accession>A0A9X2RH20</accession>
<name>A0A9X2RH20_9BACT</name>
<dbReference type="Proteomes" id="UP001139125">
    <property type="component" value="Unassembled WGS sequence"/>
</dbReference>
<feature type="transmembrane region" description="Helical" evidence="4">
    <location>
        <begin position="164"/>
        <end position="183"/>
    </location>
</feature>
<evidence type="ECO:0000256" key="4">
    <source>
        <dbReference type="SAM" id="Phobius"/>
    </source>
</evidence>
<dbReference type="EMBL" id="JANDBC010000001">
    <property type="protein sequence ID" value="MCP9291389.1"/>
    <property type="molecule type" value="Genomic_DNA"/>
</dbReference>
<feature type="transmembrane region" description="Helical" evidence="4">
    <location>
        <begin position="12"/>
        <end position="31"/>
    </location>
</feature>
<protein>
    <submittedName>
        <fullName evidence="5">MFS transporter</fullName>
    </submittedName>
</protein>
<organism evidence="5 6">
    <name type="scientific">Gracilimonas sediminicola</name>
    <dbReference type="NCBI Taxonomy" id="2952158"/>
    <lineage>
        <taxon>Bacteria</taxon>
        <taxon>Pseudomonadati</taxon>
        <taxon>Balneolota</taxon>
        <taxon>Balneolia</taxon>
        <taxon>Balneolales</taxon>
        <taxon>Balneolaceae</taxon>
        <taxon>Gracilimonas</taxon>
    </lineage>
</organism>
<evidence type="ECO:0000256" key="2">
    <source>
        <dbReference type="ARBA" id="ARBA00022989"/>
    </source>
</evidence>
<dbReference type="PANTHER" id="PTHR23521:SF3">
    <property type="entry name" value="MFS TRANSPORTER"/>
    <property type="match status" value="1"/>
</dbReference>